<dbReference type="PANTHER" id="PTHR46280">
    <property type="entry name" value="PLECKSTRIN HOMOLOGY DOMAIN-CONTAINING FAMILY F MEMBER 2-RELATED"/>
    <property type="match status" value="1"/>
</dbReference>
<dbReference type="PROSITE" id="PS50178">
    <property type="entry name" value="ZF_FYVE"/>
    <property type="match status" value="1"/>
</dbReference>
<dbReference type="GO" id="GO:0008333">
    <property type="term" value="P:endosome to lysosome transport"/>
    <property type="evidence" value="ECO:0007669"/>
    <property type="project" value="TreeGrafter"/>
</dbReference>
<comment type="caution">
    <text evidence="7">The sequence shown here is derived from an EMBL/GenBank/DDBJ whole genome shotgun (WGS) entry which is preliminary data.</text>
</comment>
<dbReference type="GO" id="GO:0005769">
    <property type="term" value="C:early endosome"/>
    <property type="evidence" value="ECO:0007669"/>
    <property type="project" value="TreeGrafter"/>
</dbReference>
<dbReference type="InterPro" id="IPR013083">
    <property type="entry name" value="Znf_RING/FYVE/PHD"/>
</dbReference>
<keyword evidence="1" id="KW-0479">Metal-binding</keyword>
<name>A0A024GGQ4_9STRA</name>
<dbReference type="SUPFAM" id="SSF57903">
    <property type="entry name" value="FYVE/PHD zinc finger"/>
    <property type="match status" value="1"/>
</dbReference>
<dbReference type="PANTHER" id="PTHR46280:SF3">
    <property type="entry name" value="PLECKSTRIN HOMOLOGY DOMAIN-CONTAINING FAMILY F MEMBER 1 HOMOLOG"/>
    <property type="match status" value="1"/>
</dbReference>
<dbReference type="OrthoDB" id="660555at2759"/>
<evidence type="ECO:0000256" key="2">
    <source>
        <dbReference type="ARBA" id="ARBA00022771"/>
    </source>
</evidence>
<sequence>MEKQVPITGAKDPLESSWRTHMNDGQWVPDISVQQCMICRFDFSLWNRKHHCRRCGAVVCGSCSNNFTKFVYKEISIKHTAKEEVRVCDSCIKFIDEKLAVSLHKRYGKNKEVDYNDNSIADAKMNNEKEQTQRRLSRPERGNRSVLSTGRYRADIKESEGNRFIRDEDL</sequence>
<feature type="compositionally biased region" description="Basic and acidic residues" evidence="5">
    <location>
        <begin position="125"/>
        <end position="143"/>
    </location>
</feature>
<dbReference type="GO" id="GO:0008270">
    <property type="term" value="F:zinc ion binding"/>
    <property type="evidence" value="ECO:0007669"/>
    <property type="project" value="UniProtKB-KW"/>
</dbReference>
<dbReference type="GO" id="GO:0035091">
    <property type="term" value="F:phosphatidylinositol binding"/>
    <property type="evidence" value="ECO:0007669"/>
    <property type="project" value="TreeGrafter"/>
</dbReference>
<dbReference type="InParanoid" id="A0A024GGQ4"/>
<organism evidence="7 8">
    <name type="scientific">Albugo candida</name>
    <dbReference type="NCBI Taxonomy" id="65357"/>
    <lineage>
        <taxon>Eukaryota</taxon>
        <taxon>Sar</taxon>
        <taxon>Stramenopiles</taxon>
        <taxon>Oomycota</taxon>
        <taxon>Peronosporomycetes</taxon>
        <taxon>Albuginales</taxon>
        <taxon>Albuginaceae</taxon>
        <taxon>Albugo</taxon>
    </lineage>
</organism>
<feature type="domain" description="FYVE-type" evidence="6">
    <location>
        <begin position="30"/>
        <end position="96"/>
    </location>
</feature>
<dbReference type="GO" id="GO:0007032">
    <property type="term" value="P:endosome organization"/>
    <property type="evidence" value="ECO:0007669"/>
    <property type="project" value="TreeGrafter"/>
</dbReference>
<dbReference type="InterPro" id="IPR011011">
    <property type="entry name" value="Znf_FYVE_PHD"/>
</dbReference>
<keyword evidence="2 4" id="KW-0863">Zinc-finger</keyword>
<keyword evidence="3" id="KW-0862">Zinc</keyword>
<dbReference type="InterPro" id="IPR000306">
    <property type="entry name" value="Znf_FYVE"/>
</dbReference>
<evidence type="ECO:0000256" key="1">
    <source>
        <dbReference type="ARBA" id="ARBA00022723"/>
    </source>
</evidence>
<dbReference type="EMBL" id="CAIX01000111">
    <property type="protein sequence ID" value="CCI45914.1"/>
    <property type="molecule type" value="Genomic_DNA"/>
</dbReference>
<keyword evidence="8" id="KW-1185">Reference proteome</keyword>
<gene>
    <name evidence="7" type="ORF">BN9_068240</name>
</gene>
<dbReference type="Proteomes" id="UP000053237">
    <property type="component" value="Unassembled WGS sequence"/>
</dbReference>
<evidence type="ECO:0000313" key="7">
    <source>
        <dbReference type="EMBL" id="CCI45914.1"/>
    </source>
</evidence>
<dbReference type="InterPro" id="IPR017455">
    <property type="entry name" value="Znf_FYVE-rel"/>
</dbReference>
<dbReference type="AlphaFoldDB" id="A0A024GGQ4"/>
<evidence type="ECO:0000256" key="5">
    <source>
        <dbReference type="SAM" id="MobiDB-lite"/>
    </source>
</evidence>
<dbReference type="Gene3D" id="3.30.40.10">
    <property type="entry name" value="Zinc/RING finger domain, C3HC4 (zinc finger)"/>
    <property type="match status" value="1"/>
</dbReference>
<protein>
    <recommendedName>
        <fullName evidence="6">FYVE-type domain-containing protein</fullName>
    </recommendedName>
</protein>
<evidence type="ECO:0000259" key="6">
    <source>
        <dbReference type="PROSITE" id="PS50178"/>
    </source>
</evidence>
<reference evidence="7 8" key="1">
    <citation type="submission" date="2012-05" db="EMBL/GenBank/DDBJ databases">
        <title>Recombination and specialization in a pathogen metapopulation.</title>
        <authorList>
            <person name="Gardiner A."/>
            <person name="Kemen E."/>
            <person name="Schultz-Larsen T."/>
            <person name="MacLean D."/>
            <person name="Van Oosterhout C."/>
            <person name="Jones J.D.G."/>
        </authorList>
    </citation>
    <scope>NUCLEOTIDE SEQUENCE [LARGE SCALE GENOMIC DNA]</scope>
    <source>
        <strain evidence="7 8">Ac Nc2</strain>
    </source>
</reference>
<dbReference type="InterPro" id="IPR051765">
    <property type="entry name" value="PH_domain-containing_F"/>
</dbReference>
<dbReference type="SMART" id="SM00064">
    <property type="entry name" value="FYVE"/>
    <property type="match status" value="1"/>
</dbReference>
<feature type="region of interest" description="Disordered" evidence="5">
    <location>
        <begin position="122"/>
        <end position="154"/>
    </location>
</feature>
<dbReference type="Pfam" id="PF01363">
    <property type="entry name" value="FYVE"/>
    <property type="match status" value="1"/>
</dbReference>
<proteinExistence type="predicted"/>
<evidence type="ECO:0000256" key="4">
    <source>
        <dbReference type="PROSITE-ProRule" id="PRU00091"/>
    </source>
</evidence>
<accession>A0A024GGQ4</accession>
<evidence type="ECO:0000256" key="3">
    <source>
        <dbReference type="ARBA" id="ARBA00022833"/>
    </source>
</evidence>
<evidence type="ECO:0000313" key="8">
    <source>
        <dbReference type="Proteomes" id="UP000053237"/>
    </source>
</evidence>